<evidence type="ECO:0000313" key="8">
    <source>
        <dbReference type="EMBL" id="KAG6497985.1"/>
    </source>
</evidence>
<keyword evidence="2" id="KW-0805">Transcription regulation</keyword>
<evidence type="ECO:0000256" key="3">
    <source>
        <dbReference type="ARBA" id="ARBA00023125"/>
    </source>
</evidence>
<evidence type="ECO:0000256" key="5">
    <source>
        <dbReference type="ARBA" id="ARBA00023242"/>
    </source>
</evidence>
<dbReference type="GO" id="GO:0003700">
    <property type="term" value="F:DNA-binding transcription factor activity"/>
    <property type="evidence" value="ECO:0007669"/>
    <property type="project" value="InterPro"/>
</dbReference>
<dbReference type="InterPro" id="IPR001471">
    <property type="entry name" value="AP2/ERF_dom"/>
</dbReference>
<dbReference type="Pfam" id="PF00847">
    <property type="entry name" value="AP2"/>
    <property type="match status" value="1"/>
</dbReference>
<feature type="region of interest" description="Disordered" evidence="6">
    <location>
        <begin position="65"/>
        <end position="108"/>
    </location>
</feature>
<name>A0A8J5G011_ZINOF</name>
<dbReference type="CDD" id="cd00018">
    <property type="entry name" value="AP2"/>
    <property type="match status" value="1"/>
</dbReference>
<organism evidence="8 9">
    <name type="scientific">Zingiber officinale</name>
    <name type="common">Ginger</name>
    <name type="synonym">Amomum zingiber</name>
    <dbReference type="NCBI Taxonomy" id="94328"/>
    <lineage>
        <taxon>Eukaryota</taxon>
        <taxon>Viridiplantae</taxon>
        <taxon>Streptophyta</taxon>
        <taxon>Embryophyta</taxon>
        <taxon>Tracheophyta</taxon>
        <taxon>Spermatophyta</taxon>
        <taxon>Magnoliopsida</taxon>
        <taxon>Liliopsida</taxon>
        <taxon>Zingiberales</taxon>
        <taxon>Zingiberaceae</taxon>
        <taxon>Zingiber</taxon>
    </lineage>
</organism>
<feature type="region of interest" description="Disordered" evidence="6">
    <location>
        <begin position="1"/>
        <end position="25"/>
    </location>
</feature>
<sequence>MKRAEGNSDSSKSLPSRWKRRQTGDLPRRRVLRIFCADHDATDSSGDEGGCRRLRRFVQEVRMEDSGCAAEGRKRKAEKGGGGAATEKKRRVTAEACSGGGKEGGERKFRGVRKRPWGKYAAEIRDPQKRTRLWLGTFDTAEEAAMMYDAVAIKLRGPNAILNFPNLAPQTNLSETNLTSTSGRYDSGEESRDVNSPTSVLRSFSSSSFSSSSSSSSTKVEEKHKPQTTELAASPPPLELCGFLPFKEEDAIFDGLLQFDAPEPLGFLDEEAVAPIGFLEEDLSDAVLGSPLGDFGHLSIREEEAAAADDLFADIGDLFAI</sequence>
<dbReference type="AlphaFoldDB" id="A0A8J5G011"/>
<feature type="domain" description="AP2/ERF" evidence="7">
    <location>
        <begin position="108"/>
        <end position="165"/>
    </location>
</feature>
<dbReference type="OrthoDB" id="777519at2759"/>
<dbReference type="EMBL" id="JACMSC010000012">
    <property type="protein sequence ID" value="KAG6497985.1"/>
    <property type="molecule type" value="Genomic_DNA"/>
</dbReference>
<dbReference type="PANTHER" id="PTHR31194">
    <property type="entry name" value="SHN SHINE , DNA BINDING / TRANSCRIPTION FACTOR"/>
    <property type="match status" value="1"/>
</dbReference>
<dbReference type="InterPro" id="IPR050913">
    <property type="entry name" value="AP2/ERF_ERF"/>
</dbReference>
<keyword evidence="3" id="KW-0238">DNA-binding</keyword>
<evidence type="ECO:0000256" key="4">
    <source>
        <dbReference type="ARBA" id="ARBA00023163"/>
    </source>
</evidence>
<dbReference type="FunFam" id="3.30.730.10:FF:000001">
    <property type="entry name" value="Ethylene-responsive transcription factor 2"/>
    <property type="match status" value="1"/>
</dbReference>
<gene>
    <name evidence="8" type="ORF">ZIOFF_045891</name>
</gene>
<comment type="caution">
    <text evidence="8">The sequence shown here is derived from an EMBL/GenBank/DDBJ whole genome shotgun (WGS) entry which is preliminary data.</text>
</comment>
<feature type="compositionally biased region" description="Low complexity" evidence="6">
    <location>
        <begin position="203"/>
        <end position="217"/>
    </location>
</feature>
<accession>A0A8J5G011</accession>
<keyword evidence="5" id="KW-0539">Nucleus</keyword>
<evidence type="ECO:0000256" key="2">
    <source>
        <dbReference type="ARBA" id="ARBA00023015"/>
    </source>
</evidence>
<feature type="compositionally biased region" description="Low complexity" evidence="6">
    <location>
        <begin position="171"/>
        <end position="182"/>
    </location>
</feature>
<evidence type="ECO:0000256" key="1">
    <source>
        <dbReference type="ARBA" id="ARBA00004123"/>
    </source>
</evidence>
<dbReference type="GO" id="GO:0005634">
    <property type="term" value="C:nucleus"/>
    <property type="evidence" value="ECO:0007669"/>
    <property type="project" value="UniProtKB-SubCell"/>
</dbReference>
<dbReference type="PROSITE" id="PS51032">
    <property type="entry name" value="AP2_ERF"/>
    <property type="match status" value="1"/>
</dbReference>
<evidence type="ECO:0000259" key="7">
    <source>
        <dbReference type="PROSITE" id="PS51032"/>
    </source>
</evidence>
<proteinExistence type="predicted"/>
<dbReference type="PANTHER" id="PTHR31194:SF140">
    <property type="entry name" value="ETHYLENE-RESPONSIVE TRANSCRIPTION FACTOR CRF2"/>
    <property type="match status" value="1"/>
</dbReference>
<comment type="subcellular location">
    <subcellularLocation>
        <location evidence="1">Nucleus</location>
    </subcellularLocation>
</comment>
<dbReference type="GO" id="GO:0003677">
    <property type="term" value="F:DNA binding"/>
    <property type="evidence" value="ECO:0007669"/>
    <property type="project" value="UniProtKB-KW"/>
</dbReference>
<keyword evidence="9" id="KW-1185">Reference proteome</keyword>
<protein>
    <recommendedName>
        <fullName evidence="7">AP2/ERF domain-containing protein</fullName>
    </recommendedName>
</protein>
<feature type="region of interest" description="Disordered" evidence="6">
    <location>
        <begin position="170"/>
        <end position="234"/>
    </location>
</feature>
<reference evidence="8 9" key="1">
    <citation type="submission" date="2020-08" db="EMBL/GenBank/DDBJ databases">
        <title>Plant Genome Project.</title>
        <authorList>
            <person name="Zhang R.-G."/>
        </authorList>
    </citation>
    <scope>NUCLEOTIDE SEQUENCE [LARGE SCALE GENOMIC DNA]</scope>
    <source>
        <tissue evidence="8">Rhizome</tissue>
    </source>
</reference>
<dbReference type="Proteomes" id="UP000734854">
    <property type="component" value="Unassembled WGS sequence"/>
</dbReference>
<evidence type="ECO:0000256" key="6">
    <source>
        <dbReference type="SAM" id="MobiDB-lite"/>
    </source>
</evidence>
<dbReference type="SMART" id="SM00380">
    <property type="entry name" value="AP2"/>
    <property type="match status" value="1"/>
</dbReference>
<evidence type="ECO:0000313" key="9">
    <source>
        <dbReference type="Proteomes" id="UP000734854"/>
    </source>
</evidence>
<keyword evidence="4" id="KW-0804">Transcription</keyword>